<feature type="region of interest" description="Disordered" evidence="2">
    <location>
        <begin position="1"/>
        <end position="70"/>
    </location>
</feature>
<evidence type="ECO:0000256" key="2">
    <source>
        <dbReference type="SAM" id="MobiDB-lite"/>
    </source>
</evidence>
<dbReference type="SUPFAM" id="SSF51679">
    <property type="entry name" value="Bacterial luciferase-like"/>
    <property type="match status" value="1"/>
</dbReference>
<feature type="compositionally biased region" description="Basic residues" evidence="2">
    <location>
        <begin position="26"/>
        <end position="47"/>
    </location>
</feature>
<dbReference type="GO" id="GO:0016705">
    <property type="term" value="F:oxidoreductase activity, acting on paired donors, with incorporation or reduction of molecular oxygen"/>
    <property type="evidence" value="ECO:0007669"/>
    <property type="project" value="InterPro"/>
</dbReference>
<accession>A0A2W2BAS5</accession>
<name>A0A2W2BAS5_9ACTN</name>
<gene>
    <name evidence="4" type="ORF">C1I92_08785</name>
</gene>
<dbReference type="PANTHER" id="PTHR43244:SF1">
    <property type="entry name" value="5,10-METHYLENETETRAHYDROMETHANOPTERIN REDUCTASE"/>
    <property type="match status" value="1"/>
</dbReference>
<keyword evidence="5" id="KW-1185">Reference proteome</keyword>
<dbReference type="InterPro" id="IPR050564">
    <property type="entry name" value="F420-G6PD/mer"/>
</dbReference>
<dbReference type="NCBIfam" id="TIGR03557">
    <property type="entry name" value="F420_G6P_family"/>
    <property type="match status" value="1"/>
</dbReference>
<dbReference type="PANTHER" id="PTHR43244">
    <property type="match status" value="1"/>
</dbReference>
<evidence type="ECO:0000256" key="1">
    <source>
        <dbReference type="ARBA" id="ARBA00023002"/>
    </source>
</evidence>
<dbReference type="Gene3D" id="3.20.20.30">
    <property type="entry name" value="Luciferase-like domain"/>
    <property type="match status" value="1"/>
</dbReference>
<reference evidence="4 5" key="1">
    <citation type="submission" date="2018-01" db="EMBL/GenBank/DDBJ databases">
        <title>Draft genome sequence of Jiangella sp. GTF31.</title>
        <authorList>
            <person name="Sahin N."/>
            <person name="Ay H."/>
            <person name="Saygin H."/>
        </authorList>
    </citation>
    <scope>NUCLEOTIDE SEQUENCE [LARGE SCALE GENOMIC DNA]</scope>
    <source>
        <strain evidence="4 5">GTF31</strain>
    </source>
</reference>
<evidence type="ECO:0000313" key="5">
    <source>
        <dbReference type="Proteomes" id="UP000248764"/>
    </source>
</evidence>
<keyword evidence="1" id="KW-0560">Oxidoreductase</keyword>
<dbReference type="InterPro" id="IPR011251">
    <property type="entry name" value="Luciferase-like_dom"/>
</dbReference>
<protein>
    <recommendedName>
        <fullName evidence="3">Luciferase-like domain-containing protein</fullName>
    </recommendedName>
</protein>
<dbReference type="Proteomes" id="UP000248764">
    <property type="component" value="Unassembled WGS sequence"/>
</dbReference>
<evidence type="ECO:0000259" key="3">
    <source>
        <dbReference type="Pfam" id="PF00296"/>
    </source>
</evidence>
<dbReference type="AlphaFoldDB" id="A0A2W2BAS5"/>
<organism evidence="4 5">
    <name type="scientific">Jiangella anatolica</name>
    <dbReference type="NCBI Taxonomy" id="2670374"/>
    <lineage>
        <taxon>Bacteria</taxon>
        <taxon>Bacillati</taxon>
        <taxon>Actinomycetota</taxon>
        <taxon>Actinomycetes</taxon>
        <taxon>Jiangellales</taxon>
        <taxon>Jiangellaceae</taxon>
        <taxon>Jiangella</taxon>
    </lineage>
</organism>
<dbReference type="Pfam" id="PF00296">
    <property type="entry name" value="Bac_luciferase"/>
    <property type="match status" value="1"/>
</dbReference>
<comment type="caution">
    <text evidence="4">The sequence shown here is derived from an EMBL/GenBank/DDBJ whole genome shotgun (WGS) entry which is preliminary data.</text>
</comment>
<dbReference type="InterPro" id="IPR019945">
    <property type="entry name" value="F420_G6P_DH-rel"/>
</dbReference>
<feature type="compositionally biased region" description="Basic residues" evidence="2">
    <location>
        <begin position="1"/>
        <end position="11"/>
    </location>
</feature>
<dbReference type="EMBL" id="POTW01000016">
    <property type="protein sequence ID" value="PZF84315.1"/>
    <property type="molecule type" value="Genomic_DNA"/>
</dbReference>
<sequence length="403" mass="43572">MDAGRGRRRARPHADVLAQPSDGPPQRRRHLGRRGGLHRPRARHQPQARRPPGLLREDGRGVRRGPAPGPDLVRAVTARYWVQLATEQFGPSSLVDQAVAAERAGFDAVNLSDHYQPWWEPGESPQAWVVLGAIAHATSRVPLGTGVTAPVYRYNPAVVAQAFATLELLAPGRAFLGIGSGESLNETPCGMNWPPPDEQLDRMAEALEIITGLLDGSAVDFDGQWFRTVAARLHSMPRRRVPVYVSAFGDQAAGLAARFGDGLWTLAKPDQAPSIIDAYRSACDDLGKEPGEIILQAGFSWAPDDSAAFEAARVWKGAQPPDHYSDDWHDPAAMYRHGEETVSDEQLAAGYALSADPDVHVERIREVEKLGATVVCLQNASGADPVAALDVYGERVLPALRGG</sequence>
<dbReference type="CDD" id="cd01097">
    <property type="entry name" value="Tetrahydromethanopterin_reductase"/>
    <property type="match status" value="1"/>
</dbReference>
<proteinExistence type="predicted"/>
<dbReference type="InterPro" id="IPR036661">
    <property type="entry name" value="Luciferase-like_sf"/>
</dbReference>
<feature type="domain" description="Luciferase-like" evidence="3">
    <location>
        <begin position="79"/>
        <end position="373"/>
    </location>
</feature>
<evidence type="ECO:0000313" key="4">
    <source>
        <dbReference type="EMBL" id="PZF84315.1"/>
    </source>
</evidence>